<dbReference type="Proteomes" id="UP000625551">
    <property type="component" value="Unassembled WGS sequence"/>
</dbReference>
<keyword evidence="3" id="KW-1185">Reference proteome</keyword>
<reference evidence="2 3" key="1">
    <citation type="submission" date="2020-09" db="EMBL/GenBank/DDBJ databases">
        <title>Genome sequencing and assembly of Pontibacter sp.</title>
        <authorList>
            <person name="Chhetri G."/>
        </authorList>
    </citation>
    <scope>NUCLEOTIDE SEQUENCE [LARGE SCALE GENOMIC DNA]</scope>
    <source>
        <strain evidence="2 3">JH31</strain>
    </source>
</reference>
<name>A0ABR7XH16_9BACT</name>
<comment type="caution">
    <text evidence="2">The sequence shown here is derived from an EMBL/GenBank/DDBJ whole genome shotgun (WGS) entry which is preliminary data.</text>
</comment>
<feature type="signal peptide" evidence="1">
    <location>
        <begin position="1"/>
        <end position="25"/>
    </location>
</feature>
<dbReference type="EMBL" id="JACXAJ010000003">
    <property type="protein sequence ID" value="MBD1397231.1"/>
    <property type="molecule type" value="Genomic_DNA"/>
</dbReference>
<dbReference type="RefSeq" id="WP_191183399.1">
    <property type="nucleotide sequence ID" value="NZ_JACXAJ010000003.1"/>
</dbReference>
<keyword evidence="1" id="KW-0732">Signal</keyword>
<protein>
    <submittedName>
        <fullName evidence="2">Uncharacterized protein</fullName>
    </submittedName>
</protein>
<evidence type="ECO:0000313" key="3">
    <source>
        <dbReference type="Proteomes" id="UP000625551"/>
    </source>
</evidence>
<feature type="chain" id="PRO_5047445469" evidence="1">
    <location>
        <begin position="26"/>
        <end position="245"/>
    </location>
</feature>
<evidence type="ECO:0000256" key="1">
    <source>
        <dbReference type="SAM" id="SignalP"/>
    </source>
</evidence>
<accession>A0ABR7XH16</accession>
<proteinExistence type="predicted"/>
<gene>
    <name evidence="2" type="ORF">H9Q13_08650</name>
</gene>
<sequence>MKNVLLRVALAGVLALPSCTLPNMAVEPTFKEQSQELTVEGRKAYKPNGSFMVGNYRVAQVNRGWRNASGFSMLGYENIKMNQRYEFSLQSPAGDQWFAFGASRLQEKNLRSDNGITLAVGKNLEYFVTHFTSPVSGQWCLLTVDPGQYVLRKKFEGELSNGGQHYKIAPIYKLEGSKLPAGDIVGYEFLQDGKRMAAVQVINHGKVWLAKELEEDSRMVLLTAASSLLLYDKLQGTTDEMADMR</sequence>
<evidence type="ECO:0000313" key="2">
    <source>
        <dbReference type="EMBL" id="MBD1397231.1"/>
    </source>
</evidence>
<organism evidence="2 3">
    <name type="scientific">Pontibacter aquaedesilientis</name>
    <dbReference type="NCBI Taxonomy" id="2766980"/>
    <lineage>
        <taxon>Bacteria</taxon>
        <taxon>Pseudomonadati</taxon>
        <taxon>Bacteroidota</taxon>
        <taxon>Cytophagia</taxon>
        <taxon>Cytophagales</taxon>
        <taxon>Hymenobacteraceae</taxon>
        <taxon>Pontibacter</taxon>
    </lineage>
</organism>